<dbReference type="Proteomes" id="UP001054252">
    <property type="component" value="Unassembled WGS sequence"/>
</dbReference>
<dbReference type="EMBL" id="BPVZ01000024">
    <property type="protein sequence ID" value="GKV05903.1"/>
    <property type="molecule type" value="Genomic_DNA"/>
</dbReference>
<accession>A0AAV5J7D1</accession>
<evidence type="ECO:0000313" key="3">
    <source>
        <dbReference type="Proteomes" id="UP001054252"/>
    </source>
</evidence>
<evidence type="ECO:0000313" key="2">
    <source>
        <dbReference type="EMBL" id="GKV05903.1"/>
    </source>
</evidence>
<sequence>MLLLGLMCCCLSTQPSQPGDISRNGTGSCSCDGGGYAGV</sequence>
<comment type="caution">
    <text evidence="2">The sequence shown here is derived from an EMBL/GenBank/DDBJ whole genome shotgun (WGS) entry which is preliminary data.</text>
</comment>
<reference evidence="2 3" key="1">
    <citation type="journal article" date="2021" name="Commun. Biol.">
        <title>The genome of Shorea leprosula (Dipterocarpaceae) highlights the ecological relevance of drought in aseasonal tropical rainforests.</title>
        <authorList>
            <person name="Ng K.K.S."/>
            <person name="Kobayashi M.J."/>
            <person name="Fawcett J.A."/>
            <person name="Hatakeyama M."/>
            <person name="Paape T."/>
            <person name="Ng C.H."/>
            <person name="Ang C.C."/>
            <person name="Tnah L.H."/>
            <person name="Lee C.T."/>
            <person name="Nishiyama T."/>
            <person name="Sese J."/>
            <person name="O'Brien M.J."/>
            <person name="Copetti D."/>
            <person name="Mohd Noor M.I."/>
            <person name="Ong R.C."/>
            <person name="Putra M."/>
            <person name="Sireger I.Z."/>
            <person name="Indrioko S."/>
            <person name="Kosugi Y."/>
            <person name="Izuno A."/>
            <person name="Isagi Y."/>
            <person name="Lee S.L."/>
            <person name="Shimizu K.K."/>
        </authorList>
    </citation>
    <scope>NUCLEOTIDE SEQUENCE [LARGE SCALE GENOMIC DNA]</scope>
    <source>
        <strain evidence="2">214</strain>
    </source>
</reference>
<keyword evidence="3" id="KW-1185">Reference proteome</keyword>
<keyword evidence="1" id="KW-0732">Signal</keyword>
<dbReference type="AlphaFoldDB" id="A0AAV5J7D1"/>
<proteinExistence type="predicted"/>
<evidence type="ECO:0000256" key="1">
    <source>
        <dbReference type="SAM" id="SignalP"/>
    </source>
</evidence>
<name>A0AAV5J7D1_9ROSI</name>
<protein>
    <submittedName>
        <fullName evidence="2">Uncharacterized protein</fullName>
    </submittedName>
</protein>
<organism evidence="2 3">
    <name type="scientific">Rubroshorea leprosula</name>
    <dbReference type="NCBI Taxonomy" id="152421"/>
    <lineage>
        <taxon>Eukaryota</taxon>
        <taxon>Viridiplantae</taxon>
        <taxon>Streptophyta</taxon>
        <taxon>Embryophyta</taxon>
        <taxon>Tracheophyta</taxon>
        <taxon>Spermatophyta</taxon>
        <taxon>Magnoliopsida</taxon>
        <taxon>eudicotyledons</taxon>
        <taxon>Gunneridae</taxon>
        <taxon>Pentapetalae</taxon>
        <taxon>rosids</taxon>
        <taxon>malvids</taxon>
        <taxon>Malvales</taxon>
        <taxon>Dipterocarpaceae</taxon>
        <taxon>Rubroshorea</taxon>
    </lineage>
</organism>
<feature type="chain" id="PRO_5043383225" evidence="1">
    <location>
        <begin position="19"/>
        <end position="39"/>
    </location>
</feature>
<gene>
    <name evidence="2" type="ORF">SLEP1_g17853</name>
</gene>
<feature type="signal peptide" evidence="1">
    <location>
        <begin position="1"/>
        <end position="18"/>
    </location>
</feature>